<evidence type="ECO:0000313" key="3">
    <source>
        <dbReference type="Proteomes" id="UP000248741"/>
    </source>
</evidence>
<dbReference type="AlphaFoldDB" id="A0ABD7MUK9"/>
<protein>
    <recommendedName>
        <fullName evidence="4">Cardiolipin synthase N-terminal domain-containing protein</fullName>
    </recommendedName>
</protein>
<accession>A0ABD7MUK9</accession>
<sequence length="75" mass="8445">MEINSPIITLYDAATAAIVLIGFALLCVSLFFLFKERLAPSVAIVWFFVTVFLPIVGPLAFLLYLSQSHRNRQKE</sequence>
<reference evidence="2 3" key="1">
    <citation type="submission" date="2018-06" db="EMBL/GenBank/DDBJ databases">
        <authorList>
            <consortium name="Pathogen Informatics"/>
            <person name="Doyle S."/>
        </authorList>
    </citation>
    <scope>NUCLEOTIDE SEQUENCE [LARGE SCALE GENOMIC DNA]</scope>
    <source>
        <strain evidence="2 3">NCTC7908</strain>
    </source>
</reference>
<dbReference type="EMBL" id="LS483400">
    <property type="protein sequence ID" value="SQG52461.1"/>
    <property type="molecule type" value="Genomic_DNA"/>
</dbReference>
<feature type="transmembrane region" description="Helical" evidence="1">
    <location>
        <begin position="7"/>
        <end position="32"/>
    </location>
</feature>
<proteinExistence type="predicted"/>
<dbReference type="Proteomes" id="UP000248741">
    <property type="component" value="Chromosome 1"/>
</dbReference>
<keyword evidence="1" id="KW-1133">Transmembrane helix</keyword>
<evidence type="ECO:0000256" key="1">
    <source>
        <dbReference type="SAM" id="Phobius"/>
    </source>
</evidence>
<gene>
    <name evidence="2" type="ORF">NCTC7908_01794</name>
</gene>
<name>A0ABD7MUK9_CORUL</name>
<evidence type="ECO:0008006" key="4">
    <source>
        <dbReference type="Google" id="ProtNLM"/>
    </source>
</evidence>
<organism evidence="2 3">
    <name type="scientific">Corynebacterium ulcerans</name>
    <dbReference type="NCBI Taxonomy" id="65058"/>
    <lineage>
        <taxon>Bacteria</taxon>
        <taxon>Bacillati</taxon>
        <taxon>Actinomycetota</taxon>
        <taxon>Actinomycetes</taxon>
        <taxon>Mycobacteriales</taxon>
        <taxon>Corynebacteriaceae</taxon>
        <taxon>Corynebacterium</taxon>
    </lineage>
</organism>
<feature type="transmembrane region" description="Helical" evidence="1">
    <location>
        <begin position="44"/>
        <end position="65"/>
    </location>
</feature>
<keyword evidence="1" id="KW-0812">Transmembrane</keyword>
<keyword evidence="1" id="KW-0472">Membrane</keyword>
<evidence type="ECO:0000313" key="2">
    <source>
        <dbReference type="EMBL" id="SQG52461.1"/>
    </source>
</evidence>